<organism evidence="1 2">
    <name type="scientific">Rhodococcus coprophilus</name>
    <dbReference type="NCBI Taxonomy" id="38310"/>
    <lineage>
        <taxon>Bacteria</taxon>
        <taxon>Bacillati</taxon>
        <taxon>Actinomycetota</taxon>
        <taxon>Actinomycetes</taxon>
        <taxon>Mycobacteriales</taxon>
        <taxon>Nocardiaceae</taxon>
        <taxon>Rhodococcus</taxon>
    </lineage>
</organism>
<evidence type="ECO:0000313" key="1">
    <source>
        <dbReference type="EMBL" id="SQI36996.1"/>
    </source>
</evidence>
<gene>
    <name evidence="1" type="ORF">NCTC10994_03468</name>
</gene>
<accession>A0A2X4UB42</accession>
<dbReference type="AlphaFoldDB" id="A0A2X4UB42"/>
<evidence type="ECO:0000313" key="2">
    <source>
        <dbReference type="Proteomes" id="UP000249091"/>
    </source>
</evidence>
<reference evidence="1 2" key="1">
    <citation type="submission" date="2018-06" db="EMBL/GenBank/DDBJ databases">
        <authorList>
            <consortium name="Pathogen Informatics"/>
            <person name="Doyle S."/>
        </authorList>
    </citation>
    <scope>NUCLEOTIDE SEQUENCE [LARGE SCALE GENOMIC DNA]</scope>
    <source>
        <strain evidence="1 2">NCTC10994</strain>
    </source>
</reference>
<dbReference type="Proteomes" id="UP000249091">
    <property type="component" value="Chromosome 1"/>
</dbReference>
<dbReference type="EMBL" id="LS483468">
    <property type="protein sequence ID" value="SQI36996.1"/>
    <property type="molecule type" value="Genomic_DNA"/>
</dbReference>
<proteinExistence type="predicted"/>
<name>A0A2X4UB42_9NOCA</name>
<keyword evidence="2" id="KW-1185">Reference proteome</keyword>
<protein>
    <submittedName>
        <fullName evidence="1">Nitroreductase</fullName>
    </submittedName>
</protein>
<dbReference type="KEGG" id="rcr:NCTC10994_03468"/>
<sequence length="65" mass="7373">MRAYEGEIAEFYRHQGLADSWIERVLGRSASPGALGAENCFEKSCYRKDSVWIDDCSGRAIGTRW</sequence>